<evidence type="ECO:0000256" key="1">
    <source>
        <dbReference type="SAM" id="MobiDB-lite"/>
    </source>
</evidence>
<dbReference type="Pfam" id="PF09462">
    <property type="entry name" value="Mus7"/>
    <property type="match status" value="1"/>
</dbReference>
<dbReference type="PANTHER" id="PTHR28122:SF1">
    <property type="entry name" value="E3 UBIQUITIN-PROTEIN LIGASE SUBSTRATE RECEPTOR MMS22"/>
    <property type="match status" value="1"/>
</dbReference>
<feature type="compositionally biased region" description="Basic residues" evidence="1">
    <location>
        <begin position="470"/>
        <end position="480"/>
    </location>
</feature>
<gene>
    <name evidence="2" type="ORF">E3Q10_01535</name>
</gene>
<dbReference type="EMBL" id="SPRO01000011">
    <property type="protein sequence ID" value="TIC31704.1"/>
    <property type="molecule type" value="Genomic_DNA"/>
</dbReference>
<organism evidence="2 3">
    <name type="scientific">Wallemia mellicola</name>
    <dbReference type="NCBI Taxonomy" id="1708541"/>
    <lineage>
        <taxon>Eukaryota</taxon>
        <taxon>Fungi</taxon>
        <taxon>Dikarya</taxon>
        <taxon>Basidiomycota</taxon>
        <taxon>Wallemiomycotina</taxon>
        <taxon>Wallemiomycetes</taxon>
        <taxon>Wallemiales</taxon>
        <taxon>Wallemiaceae</taxon>
        <taxon>Wallemia</taxon>
    </lineage>
</organism>
<dbReference type="GO" id="GO:0005634">
    <property type="term" value="C:nucleus"/>
    <property type="evidence" value="ECO:0007669"/>
    <property type="project" value="InterPro"/>
</dbReference>
<protein>
    <submittedName>
        <fullName evidence="2">Uncharacterized protein</fullName>
    </submittedName>
</protein>
<sequence>MTNDIVNLYRTNSDATTISENSNEEDVNLKKHVRSFSSPPPSSLPQRLTRSLSQPLIQDISVLRSQTFQRSSSVAYPSATLSDQPSRSEHDDDIRIPEQVETEDISTQMPVSHHKPKQPSPRRDTDAYSSLNKISNQSSYQPSTEVNPSSFQQPGRRTLRQRNPKQQNPYSYESARYQRILTKNGWEDALVKNSIAANKGAYERKVEEDEFEIDGWLQMSPGEKEKVLARRRHRAEKREHQKRIVETYGGTLSSSDDDIAIPISSKKRSTSRKSNDYIKKRNLAFSSSSEGSDKASDNDEKMKSPNINRSNAKQSGDESDDDILDAQRKAFLFKSMPAVFAKRAIADLRLMQKEKQMAKRKPKSTHSSIPSPEVENNDDERKAIPGFSRTRMSNGANILDPLLLGDEESDSDVNDNSKVIDISSNDEDDKLSQLQDRNEDIGHWLVSDDDLDTIQGVGGDLIDTMLTRATKSHPSRKSYKKGKDSSQVPRKRRRVQKQQKIPFLPTVEKDNHPKTTKRNSLDIPPKGNINTIYKPRKISKTSRSKQLGQIARNSSTRKHQSKPKVVVQLNNHDDSADNILPNKNTYTDKAINGTEMPTSAPEGWNKLSKSSIDFGIKPLPSFARFSETRDIATGYFHQMLNSAASIRGQSIIPFYGFNISLTHDTSTGDVIRRSSTIFDEAFKNISNDLHLKDFKEAFQFLCLYAALILKSEPESFHDFRNTILDQVDQLNNRITSISDDSQPSDNMILEINFFAVEFLFRTMNKDESNDALETAYMRLVEQLLDIGLLTGRSLRELKDLNNVRILQDRTLELLVVSLHLAPIIFEGSTLWDVVEPTIKKLLGDSNYHAIVECEIIWYACIGISVISQLSITGLSASSTSIVNSNWSLVHAAINKLDFNCQTENTIMNRASTSRDHYIKTIYIRCFLLVSDWNWKFDDDASITIKLFDILNTRKLQDFLIEKIHDFPSFVREYNDDLNNVYEKQDTSFHLLLKLIRKSVIGIRENIQLNEKKQIKFVNRFISRVSPTRVVALSKSVQASIGELSILINHYSLVLILLHVQPSSAKPRLAQAKSFCTFSEVDWSSRKVIIRAMMYMVIIYRHHSLDITALMDWFAELIDVLLNELNVVEKIISSTDIEQYNMNKSLRNKKEIVVTLRMILRSFQHIIVTPSLDKGWTKNILESPLALTSDIGIEVIKCVETFLDMRRHAMPVSTRKTYEETAEDDNDDDEFEMFDLDINDPHLNKLLGEEVDVDPLQLKDEEFAQIIKAHISPAIHKLLSNIHIPNEDGTCPSDERPFYVEKLINCWAGCAHVLVQHDLTDWSTYMLYGSESYRRISNESARRNVGRVFLENIKILDPSAYPVGCPQLIFITTDDIIQRVLELYEK</sequence>
<feature type="region of interest" description="Disordered" evidence="1">
    <location>
        <begin position="286"/>
        <end position="320"/>
    </location>
</feature>
<feature type="compositionally biased region" description="Basic residues" evidence="1">
    <location>
        <begin position="534"/>
        <end position="543"/>
    </location>
</feature>
<accession>A0A4T0R3T3</accession>
<dbReference type="GO" id="GO:0031297">
    <property type="term" value="P:replication fork processing"/>
    <property type="evidence" value="ECO:0007669"/>
    <property type="project" value="InterPro"/>
</dbReference>
<evidence type="ECO:0000313" key="2">
    <source>
        <dbReference type="EMBL" id="TIC31704.1"/>
    </source>
</evidence>
<proteinExistence type="predicted"/>
<dbReference type="GO" id="GO:0000724">
    <property type="term" value="P:double-strand break repair via homologous recombination"/>
    <property type="evidence" value="ECO:0007669"/>
    <property type="project" value="TreeGrafter"/>
</dbReference>
<feature type="region of interest" description="Disordered" evidence="1">
    <location>
        <begin position="354"/>
        <end position="433"/>
    </location>
</feature>
<feature type="region of interest" description="Disordered" evidence="1">
    <location>
        <begin position="468"/>
        <end position="602"/>
    </location>
</feature>
<dbReference type="PANTHER" id="PTHR28122">
    <property type="entry name" value="E3 UBIQUITIN-PROTEIN LIGASE SUBSTRATE RECEPTOR MMS22"/>
    <property type="match status" value="1"/>
</dbReference>
<feature type="compositionally biased region" description="Polar residues" evidence="1">
    <location>
        <begin position="67"/>
        <end position="85"/>
    </location>
</feature>
<comment type="caution">
    <text evidence="2">The sequence shown here is derived from an EMBL/GenBank/DDBJ whole genome shotgun (WGS) entry which is preliminary data.</text>
</comment>
<feature type="compositionally biased region" description="Polar residues" evidence="1">
    <location>
        <begin position="127"/>
        <end position="155"/>
    </location>
</feature>
<dbReference type="InterPro" id="IPR019021">
    <property type="entry name" value="Mms22"/>
</dbReference>
<feature type="region of interest" description="Disordered" evidence="1">
    <location>
        <begin position="67"/>
        <end position="173"/>
    </location>
</feature>
<reference evidence="2 3" key="1">
    <citation type="submission" date="2019-03" db="EMBL/GenBank/DDBJ databases">
        <title>Sequencing 25 genomes of Wallemia mellicola.</title>
        <authorList>
            <person name="Gostincar C."/>
        </authorList>
    </citation>
    <scope>NUCLEOTIDE SEQUENCE [LARGE SCALE GENOMIC DNA]</scope>
    <source>
        <strain evidence="2 3">EXF-8738</strain>
    </source>
</reference>
<feature type="compositionally biased region" description="Polar residues" evidence="1">
    <location>
        <begin position="305"/>
        <end position="314"/>
    </location>
</feature>
<feature type="compositionally biased region" description="Basic and acidic residues" evidence="1">
    <location>
        <begin position="86"/>
        <end position="98"/>
    </location>
</feature>
<evidence type="ECO:0000313" key="3">
    <source>
        <dbReference type="Proteomes" id="UP000305647"/>
    </source>
</evidence>
<feature type="compositionally biased region" description="Polar residues" evidence="1">
    <location>
        <begin position="544"/>
        <end position="554"/>
    </location>
</feature>
<name>A0A4T0R3T3_9BASI</name>
<dbReference type="GO" id="GO:0035361">
    <property type="term" value="C:Cul8-RING ubiquitin ligase complex"/>
    <property type="evidence" value="ECO:0007669"/>
    <property type="project" value="TreeGrafter"/>
</dbReference>
<dbReference type="Proteomes" id="UP000305647">
    <property type="component" value="Unassembled WGS sequence"/>
</dbReference>
<feature type="compositionally biased region" description="Basic and acidic residues" evidence="1">
    <location>
        <begin position="291"/>
        <end position="303"/>
    </location>
</feature>